<protein>
    <recommendedName>
        <fullName evidence="3">Phytanoyl-CoA dioxygenase</fullName>
    </recommendedName>
</protein>
<name>A0A291RR21_9NOCA</name>
<evidence type="ECO:0008006" key="3">
    <source>
        <dbReference type="Google" id="ProtNLM"/>
    </source>
</evidence>
<organism evidence="1 2">
    <name type="scientific">Nocardia terpenica</name>
    <dbReference type="NCBI Taxonomy" id="455432"/>
    <lineage>
        <taxon>Bacteria</taxon>
        <taxon>Bacillati</taxon>
        <taxon>Actinomycetota</taxon>
        <taxon>Actinomycetes</taxon>
        <taxon>Mycobacteriales</taxon>
        <taxon>Nocardiaceae</taxon>
        <taxon>Nocardia</taxon>
    </lineage>
</organism>
<proteinExistence type="predicted"/>
<dbReference type="Pfam" id="PF05721">
    <property type="entry name" value="PhyH"/>
    <property type="match status" value="1"/>
</dbReference>
<dbReference type="Gene3D" id="2.60.120.620">
    <property type="entry name" value="q2cbj1_9rhob like domain"/>
    <property type="match status" value="1"/>
</dbReference>
<dbReference type="PANTHER" id="PTHR20883">
    <property type="entry name" value="PHYTANOYL-COA DIOXYGENASE DOMAIN CONTAINING 1"/>
    <property type="match status" value="1"/>
</dbReference>
<accession>A0A291RR21</accession>
<dbReference type="Proteomes" id="UP000221961">
    <property type="component" value="Chromosome"/>
</dbReference>
<sequence length="285" mass="31357">MNERIPMTTDKTIPRLTRPYDTDQLDDALRNRGAVVLAEAYSTEQCDTFVTQVQDYLAAHPEEVEYAAKSVLGGFQNDTTQTFHGLFGTVPCAADMVLQRDIVDCARRVLRPLSETILLTNAEYMARRPGTSRQPLHCDTYMWRHAPYGENPIAITVLAAMSDFTVDNGATWVVLDSHGGPPTHDAPNWSEAVRATMAKGDALMFRADLLHAGGANTTESDVRHIFSMGFQVGWLRQVENTSLSVPPHRAAELAPELQELLGYSYEGVLGLYKGGHPNNAIPANA</sequence>
<dbReference type="InterPro" id="IPR008775">
    <property type="entry name" value="Phytyl_CoA_dOase-like"/>
</dbReference>
<dbReference type="PANTHER" id="PTHR20883:SF48">
    <property type="entry name" value="ECTOINE DIOXYGENASE"/>
    <property type="match status" value="1"/>
</dbReference>
<dbReference type="GO" id="GO:0016706">
    <property type="term" value="F:2-oxoglutarate-dependent dioxygenase activity"/>
    <property type="evidence" value="ECO:0007669"/>
    <property type="project" value="UniProtKB-ARBA"/>
</dbReference>
<reference evidence="1 2" key="1">
    <citation type="submission" date="2017-10" db="EMBL/GenBank/DDBJ databases">
        <title>Comparative genomics between pathogenic Norcardia.</title>
        <authorList>
            <person name="Zeng L."/>
        </authorList>
    </citation>
    <scope>NUCLEOTIDE SEQUENCE [LARGE SCALE GENOMIC DNA]</scope>
    <source>
        <strain evidence="1 2">NC_YFY_NT001</strain>
    </source>
</reference>
<gene>
    <name evidence="1" type="ORF">CRH09_30850</name>
</gene>
<evidence type="ECO:0000313" key="2">
    <source>
        <dbReference type="Proteomes" id="UP000221961"/>
    </source>
</evidence>
<dbReference type="AlphaFoldDB" id="A0A291RR21"/>
<evidence type="ECO:0000313" key="1">
    <source>
        <dbReference type="EMBL" id="ATL69923.1"/>
    </source>
</evidence>
<dbReference type="GO" id="GO:0005506">
    <property type="term" value="F:iron ion binding"/>
    <property type="evidence" value="ECO:0007669"/>
    <property type="project" value="UniProtKB-ARBA"/>
</dbReference>
<dbReference type="EMBL" id="CP023778">
    <property type="protein sequence ID" value="ATL69923.1"/>
    <property type="molecule type" value="Genomic_DNA"/>
</dbReference>
<dbReference type="SUPFAM" id="SSF51197">
    <property type="entry name" value="Clavaminate synthase-like"/>
    <property type="match status" value="1"/>
</dbReference>
<dbReference type="KEGG" id="ntp:CRH09_30850"/>